<feature type="compositionally biased region" description="Polar residues" evidence="1">
    <location>
        <begin position="524"/>
        <end position="541"/>
    </location>
</feature>
<feature type="compositionally biased region" description="Polar residues" evidence="1">
    <location>
        <begin position="716"/>
        <end position="725"/>
    </location>
</feature>
<evidence type="ECO:0000313" key="4">
    <source>
        <dbReference type="Proteomes" id="UP001201980"/>
    </source>
</evidence>
<protein>
    <submittedName>
        <fullName evidence="3">Uncharacterized protein</fullName>
    </submittedName>
</protein>
<reference evidence="3" key="1">
    <citation type="submission" date="2022-07" db="EMBL/GenBank/DDBJ databases">
        <title>Draft genome sequence of Zalerion maritima ATCC 34329, a (micro)plastics degrading marine fungus.</title>
        <authorList>
            <person name="Paco A."/>
            <person name="Goncalves M.F.M."/>
            <person name="Rocha-Santos T.A.P."/>
            <person name="Alves A."/>
        </authorList>
    </citation>
    <scope>NUCLEOTIDE SEQUENCE</scope>
    <source>
        <strain evidence="3">ATCC 34329</strain>
    </source>
</reference>
<keyword evidence="2" id="KW-0732">Signal</keyword>
<accession>A0AAD5RPL6</accession>
<feature type="chain" id="PRO_5042237559" evidence="2">
    <location>
        <begin position="23"/>
        <end position="972"/>
    </location>
</feature>
<keyword evidence="4" id="KW-1185">Reference proteome</keyword>
<comment type="caution">
    <text evidence="3">The sequence shown here is derived from an EMBL/GenBank/DDBJ whole genome shotgun (WGS) entry which is preliminary data.</text>
</comment>
<feature type="signal peptide" evidence="2">
    <location>
        <begin position="1"/>
        <end position="22"/>
    </location>
</feature>
<feature type="compositionally biased region" description="Basic and acidic residues" evidence="1">
    <location>
        <begin position="489"/>
        <end position="498"/>
    </location>
</feature>
<evidence type="ECO:0000313" key="3">
    <source>
        <dbReference type="EMBL" id="KAJ2901395.1"/>
    </source>
</evidence>
<dbReference type="Proteomes" id="UP001201980">
    <property type="component" value="Unassembled WGS sequence"/>
</dbReference>
<feature type="compositionally biased region" description="Polar residues" evidence="1">
    <location>
        <begin position="895"/>
        <end position="908"/>
    </location>
</feature>
<feature type="compositionally biased region" description="Polar residues" evidence="1">
    <location>
        <begin position="617"/>
        <end position="627"/>
    </location>
</feature>
<feature type="region of interest" description="Disordered" evidence="1">
    <location>
        <begin position="405"/>
        <end position="430"/>
    </location>
</feature>
<feature type="compositionally biased region" description="Polar residues" evidence="1">
    <location>
        <begin position="505"/>
        <end position="515"/>
    </location>
</feature>
<feature type="region of interest" description="Disordered" evidence="1">
    <location>
        <begin position="485"/>
        <end position="945"/>
    </location>
</feature>
<sequence>MRLANSLLELAVLAVLAIPASARYLVCPRFNHRFQNSCSEEFQLPSKSTGCEDAGGSVPIITVLLTATGDAHSTTTSIPCQDSPPTTVNEPSGVGAAVATTMETLNSALSAEEPSIFAVNTISDTNLTTSSPWSTLQTSETGAVAAHMSTTCAITTVTEGIMTVIAACSAQLLVNEESSRRGIRTCYGYDSSPFEDQWRCPGSDTCCGESEMCLENRLCRDTDADPGVFIRGTCVTEDWRGGCPYLCAFKEVNGERPIARLCDDGSYCCVKDGDTSAGCCDDLGHIFIDKYGDITNSPPTVPVPSYVLPQKMVAGSEDSDTDLSKLAIGLTAALGGLLLIALLIGCFCHRRLKQERKDAETQICVLHDKWKKEEADHFAMQQDNVRLVDEKREIQHERDGLKVENEKLWDKQHQLEGEARTPQDTKDRKDDEHLKHLTALLEERDQVKCEDSTLRDAPKQVETELQRLRGAEELIKKKNRKLREELDETDRANRELRGKLAAKTQAESPPRSTQKVPEADRRGSNSPNSEDPARGSNTQVPSLARQPEDQGSEPRTGQQNNQTASRQGADENETAGSVAHHEDPTPGLKIVDQDQETHPAGVNPAEDTAIPEEPTVSPISSPQLNENDTQREKSPPTVEVNPANSQFPNTPGEYNPTEEMNSHRVVPGSVYPGVRNLSNKNNDVHTYGPSREEPSPPGINSIVKQPEVVVVAHSLSWGSSPPTSRQNDDENSNSNCRHESSIMNQTQETGPPARPTVPVESQSPPADIHNIMQTPPPGTRTPDPEPQARVRALVLKSEQKEPTGHDPASQGALENGDSDISSIHISSPVIAPATSSGRHSRVQEKPKDLPLDGEQAPAVGVFLVSSHPSGADEQIPAGPQDEEDGGKLTRHNTSRSKASYRTAQTSQADVEVEQGSEVAAPGDDSTAKETQSRRVSSAGNSVDDLACVSRGLTKREHYDVGKASSTSRCQMF</sequence>
<feature type="compositionally biased region" description="Basic and acidic residues" evidence="1">
    <location>
        <begin position="841"/>
        <end position="850"/>
    </location>
</feature>
<feature type="compositionally biased region" description="Polar residues" evidence="1">
    <location>
        <begin position="553"/>
        <end position="566"/>
    </location>
</feature>
<dbReference type="AlphaFoldDB" id="A0AAD5RPL6"/>
<evidence type="ECO:0000256" key="1">
    <source>
        <dbReference type="SAM" id="MobiDB-lite"/>
    </source>
</evidence>
<name>A0AAD5RPL6_9PEZI</name>
<organism evidence="3 4">
    <name type="scientific">Zalerion maritima</name>
    <dbReference type="NCBI Taxonomy" id="339359"/>
    <lineage>
        <taxon>Eukaryota</taxon>
        <taxon>Fungi</taxon>
        <taxon>Dikarya</taxon>
        <taxon>Ascomycota</taxon>
        <taxon>Pezizomycotina</taxon>
        <taxon>Sordariomycetes</taxon>
        <taxon>Lulworthiomycetidae</taxon>
        <taxon>Lulworthiales</taxon>
        <taxon>Lulworthiaceae</taxon>
        <taxon>Zalerion</taxon>
    </lineage>
</organism>
<evidence type="ECO:0000256" key="2">
    <source>
        <dbReference type="SAM" id="SignalP"/>
    </source>
</evidence>
<feature type="compositionally biased region" description="Low complexity" evidence="1">
    <location>
        <begin position="818"/>
        <end position="827"/>
    </location>
</feature>
<gene>
    <name evidence="3" type="ORF">MKZ38_001877</name>
</gene>
<proteinExistence type="predicted"/>
<dbReference type="EMBL" id="JAKWBI020000153">
    <property type="protein sequence ID" value="KAJ2901395.1"/>
    <property type="molecule type" value="Genomic_DNA"/>
</dbReference>